<comment type="subcellular location">
    <subcellularLocation>
        <location evidence="1">Virion</location>
    </subcellularLocation>
</comment>
<dbReference type="Pfam" id="PF05065">
    <property type="entry name" value="Phage_capsid"/>
    <property type="match status" value="1"/>
</dbReference>
<proteinExistence type="predicted"/>
<dbReference type="Proteomes" id="UP000051672">
    <property type="component" value="Unassembled WGS sequence"/>
</dbReference>
<evidence type="ECO:0000256" key="2">
    <source>
        <dbReference type="SAM" id="Coils"/>
    </source>
</evidence>
<dbReference type="InterPro" id="IPR024455">
    <property type="entry name" value="Phage_capsid"/>
</dbReference>
<reference evidence="4 5" key="1">
    <citation type="journal article" date="2015" name="Genome Announc.">
        <title>Expanding the biotechnology potential of lactobacilli through comparative genomics of 213 strains and associated genera.</title>
        <authorList>
            <person name="Sun Z."/>
            <person name="Harris H.M."/>
            <person name="McCann A."/>
            <person name="Guo C."/>
            <person name="Argimon S."/>
            <person name="Zhang W."/>
            <person name="Yang X."/>
            <person name="Jeffery I.B."/>
            <person name="Cooney J.C."/>
            <person name="Kagawa T.F."/>
            <person name="Liu W."/>
            <person name="Song Y."/>
            <person name="Salvetti E."/>
            <person name="Wrobel A."/>
            <person name="Rasinkangas P."/>
            <person name="Parkhill J."/>
            <person name="Rea M.C."/>
            <person name="O'Sullivan O."/>
            <person name="Ritari J."/>
            <person name="Douillard F.P."/>
            <person name="Paul Ross R."/>
            <person name="Yang R."/>
            <person name="Briner A.E."/>
            <person name="Felis G.E."/>
            <person name="de Vos W.M."/>
            <person name="Barrangou R."/>
            <person name="Klaenhammer T.R."/>
            <person name="Caufield P.W."/>
            <person name="Cui Y."/>
            <person name="Zhang H."/>
            <person name="O'Toole P.W."/>
        </authorList>
    </citation>
    <scope>NUCLEOTIDE SEQUENCE [LARGE SCALE GENOMIC DNA]</scope>
    <source>
        <strain evidence="4 5">DSM 23927</strain>
    </source>
</reference>
<feature type="coiled-coil region" evidence="2">
    <location>
        <begin position="41"/>
        <end position="96"/>
    </location>
</feature>
<evidence type="ECO:0000256" key="1">
    <source>
        <dbReference type="ARBA" id="ARBA00004328"/>
    </source>
</evidence>
<gene>
    <name evidence="4" type="ORF">FC34_GL000733</name>
</gene>
<dbReference type="InterPro" id="IPR054612">
    <property type="entry name" value="Phage_capsid-like_C"/>
</dbReference>
<evidence type="ECO:0000313" key="4">
    <source>
        <dbReference type="EMBL" id="KRM73013.1"/>
    </source>
</evidence>
<feature type="domain" description="Phage capsid-like C-terminal" evidence="3">
    <location>
        <begin position="138"/>
        <end position="369"/>
    </location>
</feature>
<dbReference type="RefSeq" id="WP_057894016.1">
    <property type="nucleotide sequence ID" value="NZ_AYZQ01000001.1"/>
</dbReference>
<keyword evidence="5" id="KW-1185">Reference proteome</keyword>
<evidence type="ECO:0000259" key="3">
    <source>
        <dbReference type="Pfam" id="PF05065"/>
    </source>
</evidence>
<sequence length="394" mass="43677">MANPILINTRLKFKRDQISKNEEKLEELWSRQEEIVNAAESAEKEEDLDAVQAQADELDGQINELESTNESLADEATDLEAELEEANRSIQTKKEVRKSMIPVQTEDPKELQARSLIDYINTKGQKRDGIVTGDVAAIIPKEILYDATQEVKTTYDLTQFVNVRSVSVPGGTYNVAKKTDESLHTVEELAANPELSKPELITANWNVQTYRGQVTSSHESLRDAQDLNALLTDMLSQVVQNTKNRLIAGVLKTAPAKTVADTDGLKHIINVDLDPAYDKVIITSQSGFQFLDTLKDNEGRYLMQPDVTSPTGYRFLGMVVQPISDTLFGTQGDAVAFIGDAKRFDTLFDREELQIGWVTNENFATNLMAALSIDNKPVDTNAGFFVTFGAAPKA</sequence>
<protein>
    <submittedName>
        <fullName evidence="4">Phage-related major head protein</fullName>
    </submittedName>
</protein>
<evidence type="ECO:0000313" key="5">
    <source>
        <dbReference type="Proteomes" id="UP000051672"/>
    </source>
</evidence>
<accession>A0A0R2B1U7</accession>
<dbReference type="SUPFAM" id="SSF56563">
    <property type="entry name" value="Major capsid protein gp5"/>
    <property type="match status" value="1"/>
</dbReference>
<dbReference type="EMBL" id="AYZQ01000001">
    <property type="protein sequence ID" value="KRM73013.1"/>
    <property type="molecule type" value="Genomic_DNA"/>
</dbReference>
<keyword evidence="2" id="KW-0175">Coiled coil</keyword>
<name>A0A0R2B1U7_9LACO</name>
<comment type="caution">
    <text evidence="4">The sequence shown here is derived from an EMBL/GenBank/DDBJ whole genome shotgun (WGS) entry which is preliminary data.</text>
</comment>
<organism evidence="4 5">
    <name type="scientific">Lacticaseibacillus brantae DSM 23927</name>
    <dbReference type="NCBI Taxonomy" id="1423727"/>
    <lineage>
        <taxon>Bacteria</taxon>
        <taxon>Bacillati</taxon>
        <taxon>Bacillota</taxon>
        <taxon>Bacilli</taxon>
        <taxon>Lactobacillales</taxon>
        <taxon>Lactobacillaceae</taxon>
        <taxon>Lacticaseibacillus</taxon>
    </lineage>
</organism>
<dbReference type="AlphaFoldDB" id="A0A0R2B1U7"/>
<dbReference type="PATRIC" id="fig|1423727.3.peg.736"/>
<dbReference type="NCBIfam" id="TIGR01554">
    <property type="entry name" value="major_cap_HK97"/>
    <property type="match status" value="1"/>
</dbReference>
<dbReference type="STRING" id="1423727.FC34_GL000733"/>
<dbReference type="OrthoDB" id="85826at2"/>